<feature type="region of interest" description="Disordered" evidence="15">
    <location>
        <begin position="232"/>
        <end position="255"/>
    </location>
</feature>
<dbReference type="Proteomes" id="UP000092461">
    <property type="component" value="Unassembled WGS sequence"/>
</dbReference>
<dbReference type="GO" id="GO:0016602">
    <property type="term" value="C:CCAAT-binding factor complex"/>
    <property type="evidence" value="ECO:0007669"/>
    <property type="project" value="InterPro"/>
</dbReference>
<keyword evidence="5" id="KW-0813">Transport</keyword>
<dbReference type="InterPro" id="IPR024096">
    <property type="entry name" value="NO_sig/Golgi_transp_ligand-bd"/>
</dbReference>
<dbReference type="SMART" id="SM00521">
    <property type="entry name" value="CBF"/>
    <property type="match status" value="2"/>
</dbReference>
<keyword evidence="9" id="KW-0333">Golgi apparatus</keyword>
<comment type="subcellular location">
    <subcellularLocation>
        <location evidence="3">Endoplasmic reticulum</location>
    </subcellularLocation>
    <subcellularLocation>
        <location evidence="2">Golgi apparatus</location>
        <location evidence="2">cis-Golgi network</location>
    </subcellularLocation>
    <subcellularLocation>
        <location evidence="1 14">Nucleus</location>
    </subcellularLocation>
</comment>
<keyword evidence="6" id="KW-0256">Endoplasmic reticulum</keyword>
<dbReference type="PROSITE" id="PS00686">
    <property type="entry name" value="NFYA_HAP2_1"/>
    <property type="match status" value="2"/>
</dbReference>
<evidence type="ECO:0000313" key="18">
    <source>
        <dbReference type="Proteomes" id="UP000092461"/>
    </source>
</evidence>
<dbReference type="Pfam" id="PF02045">
    <property type="entry name" value="CBFB_NFYA"/>
    <property type="match status" value="2"/>
</dbReference>
<proteinExistence type="inferred from homology"/>
<dbReference type="InterPro" id="IPR016721">
    <property type="entry name" value="Bet3"/>
</dbReference>
<dbReference type="GO" id="GO:0003677">
    <property type="term" value="F:DNA binding"/>
    <property type="evidence" value="ECO:0007669"/>
    <property type="project" value="UniProtKB-KW"/>
</dbReference>
<dbReference type="EMBL" id="AJWK01034055">
    <property type="status" value="NOT_ANNOTATED_CDS"/>
    <property type="molecule type" value="Genomic_DNA"/>
</dbReference>
<dbReference type="Gene3D" id="6.10.250.2430">
    <property type="match status" value="2"/>
</dbReference>
<evidence type="ECO:0000256" key="9">
    <source>
        <dbReference type="ARBA" id="ARBA00023034"/>
    </source>
</evidence>
<dbReference type="SUPFAM" id="SSF111126">
    <property type="entry name" value="Ligand-binding domain in the NO signalling and Golgi transport"/>
    <property type="match status" value="1"/>
</dbReference>
<evidence type="ECO:0000313" key="17">
    <source>
        <dbReference type="EnsemblMetazoa" id="LLOJ009775-PA"/>
    </source>
</evidence>
<dbReference type="PROSITE" id="PS51152">
    <property type="entry name" value="NFYA_HAP2_2"/>
    <property type="match status" value="2"/>
</dbReference>
<organism evidence="17 18">
    <name type="scientific">Lutzomyia longipalpis</name>
    <name type="common">Sand fly</name>
    <dbReference type="NCBI Taxonomy" id="7200"/>
    <lineage>
        <taxon>Eukaryota</taxon>
        <taxon>Metazoa</taxon>
        <taxon>Ecdysozoa</taxon>
        <taxon>Arthropoda</taxon>
        <taxon>Hexapoda</taxon>
        <taxon>Insecta</taxon>
        <taxon>Pterygota</taxon>
        <taxon>Neoptera</taxon>
        <taxon>Endopterygota</taxon>
        <taxon>Diptera</taxon>
        <taxon>Nematocera</taxon>
        <taxon>Psychodoidea</taxon>
        <taxon>Psychodidae</taxon>
        <taxon>Lutzomyia</taxon>
        <taxon>Lutzomyia</taxon>
    </lineage>
</organism>
<evidence type="ECO:0000256" key="2">
    <source>
        <dbReference type="ARBA" id="ARBA00004222"/>
    </source>
</evidence>
<dbReference type="GO" id="GO:0003700">
    <property type="term" value="F:DNA-binding transcription factor activity"/>
    <property type="evidence" value="ECO:0007669"/>
    <property type="project" value="UniProtKB-UniRule"/>
</dbReference>
<dbReference type="PANTHER" id="PTHR12632">
    <property type="entry name" value="TRANSCRIPTION FACTOR NF-Y ALPHA-RELATED"/>
    <property type="match status" value="1"/>
</dbReference>
<comment type="function">
    <text evidence="14">Component of the sequence-specific heterotrimeric transcription factor (NF-Y) which specifically recognizes a 5'-CCAAT-3' box motif found in the promoters of its target genes.</text>
</comment>
<dbReference type="EnsemblMetazoa" id="LLOJ009775-RA">
    <property type="protein sequence ID" value="LLOJ009775-PA"/>
    <property type="gene ID" value="LLOJ009775"/>
</dbReference>
<reference evidence="17" key="3">
    <citation type="submission" date="2020-05" db="UniProtKB">
        <authorList>
            <consortium name="EnsemblMetazoa"/>
        </authorList>
    </citation>
    <scope>IDENTIFICATION</scope>
    <source>
        <strain evidence="17">Jacobina</strain>
    </source>
</reference>
<keyword evidence="12 14" id="KW-0804">Transcription</keyword>
<accession>A0A1B0GL16</accession>
<dbReference type="VEuPathDB" id="VectorBase:LLOJ009775"/>
<dbReference type="GO" id="GO:0016236">
    <property type="term" value="P:macroautophagy"/>
    <property type="evidence" value="ECO:0007669"/>
    <property type="project" value="UniProtKB-ARBA"/>
</dbReference>
<protein>
    <recommendedName>
        <fullName evidence="14">Nuclear transcription factor Y subunit</fullName>
    </recommendedName>
</protein>
<dbReference type="GO" id="GO:0005794">
    <property type="term" value="C:Golgi apparatus"/>
    <property type="evidence" value="ECO:0007669"/>
    <property type="project" value="UniProtKB-SubCell"/>
</dbReference>
<dbReference type="EMBL" id="GITU01009429">
    <property type="protein sequence ID" value="MBC1178132.1"/>
    <property type="molecule type" value="Transcribed_RNA"/>
</dbReference>
<sequence>MDASASADITGTSGQQLQVLPLSQVLSGTNGQPILVQALPQQISTSTQPTMQMLPLAQLQQSGAQIMVQPTATAQPQAQFIQLADGQTLVVHPLPGIAESVASQPQLININGNLLQLPVTQTATTAAQQIPQPQVMMVATEAPQQQGQQATKVTQQPTTTTQATTVAATTPSTSASAESEDQILYVNAKQYKRILKRRQARAKLEAQGRIPKERSKYLHESRHRHAMNRIRGEGGRFHSGKSPTSPFSMDASASADITGTSGQQLQVLPLSQVLSGTNGQPILVQALPQQISTSTQPTMQMLPLAQLQQSGAQIMVQPTATAQPQAQFIQLADGQTLVVHPLPGIAESVASQPQLININGNLLQLPVTQTATTAAQQIPQPQVMMVATEAPQQQGQQATKVTQQPTTTTQATTVAATTPSTSASAESEDQILYVNAKQYKRILKRRQARAKLEAQGRIPKERSKYLHESRHRHAMNRIRGEGGRFHSGKLLTLTYGALVSQMLRDFENVDDVNKQLERVGYNMGMRLIEDYLSRTNSLRCHDMKDTADKIQQAFRMYLNTQPTISNWATTGDEFSLIFETNPLAEFVELPPDAGNLRYSGILCGCIRGALEMVQLEVQSWFVQDHLKGDANTEIRVKFIRRLEDAIPAGED</sequence>
<dbReference type="InterPro" id="IPR018362">
    <property type="entry name" value="CCAAT-binding_factor_CS"/>
</dbReference>
<dbReference type="InterPro" id="IPR007194">
    <property type="entry name" value="TRAPP_component"/>
</dbReference>
<dbReference type="AlphaFoldDB" id="A0A1B0GL16"/>
<comment type="subunit">
    <text evidence="14">Heterotrimer.</text>
</comment>
<dbReference type="FunFam" id="3.30.1380.20:FF:000001">
    <property type="entry name" value="Trafficking protein particle complex subunit BET3"/>
    <property type="match status" value="1"/>
</dbReference>
<evidence type="ECO:0000256" key="4">
    <source>
        <dbReference type="ARBA" id="ARBA00006218"/>
    </source>
</evidence>
<feature type="region of interest" description="Disordered" evidence="15">
    <location>
        <begin position="147"/>
        <end position="174"/>
    </location>
</feature>
<dbReference type="Gene3D" id="3.30.1380.20">
    <property type="entry name" value="Trafficking protein particle complex subunit 3"/>
    <property type="match status" value="1"/>
</dbReference>
<evidence type="ECO:0000256" key="14">
    <source>
        <dbReference type="RuleBase" id="RU367155"/>
    </source>
</evidence>
<dbReference type="VEuPathDB" id="VectorBase:LLONM1_001849"/>
<dbReference type="GO" id="GO:0005783">
    <property type="term" value="C:endoplasmic reticulum"/>
    <property type="evidence" value="ECO:0007669"/>
    <property type="project" value="UniProtKB-SubCell"/>
</dbReference>
<reference evidence="16" key="2">
    <citation type="journal article" date="2020" name="BMC">
        <title>Leishmania infection induces a limited differential gene expression in the sand fly midgut.</title>
        <authorList>
            <person name="Coutinho-Abreu I.V."/>
            <person name="Serafim T.D."/>
            <person name="Meneses C."/>
            <person name="Kamhawi S."/>
            <person name="Oliveira F."/>
            <person name="Valenzuela J.G."/>
        </authorList>
    </citation>
    <scope>NUCLEOTIDE SEQUENCE</scope>
    <source>
        <strain evidence="16">Jacobina</strain>
        <tissue evidence="16">Midgut</tissue>
    </source>
</reference>
<reference evidence="18" key="1">
    <citation type="submission" date="2012-05" db="EMBL/GenBank/DDBJ databases">
        <title>Whole Genome Assembly of Lutzomyia longipalpis.</title>
        <authorList>
            <person name="Richards S."/>
            <person name="Qu C."/>
            <person name="Dillon R."/>
            <person name="Worley K."/>
            <person name="Scherer S."/>
            <person name="Batterton M."/>
            <person name="Taylor A."/>
            <person name="Hawes A."/>
            <person name="Hernandez B."/>
            <person name="Kovar C."/>
            <person name="Mandapat C."/>
            <person name="Pham C."/>
            <person name="Qu C."/>
            <person name="Jing C."/>
            <person name="Bess C."/>
            <person name="Bandaranaike D."/>
            <person name="Ngo D."/>
            <person name="Ongeri F."/>
            <person name="Arias F."/>
            <person name="Lara F."/>
            <person name="Weissenberger G."/>
            <person name="Kamau G."/>
            <person name="Han H."/>
            <person name="Shen H."/>
            <person name="Dinh H."/>
            <person name="Khalil I."/>
            <person name="Jones J."/>
            <person name="Shafer J."/>
            <person name="Jayaseelan J."/>
            <person name="Quiroz J."/>
            <person name="Blankenburg K."/>
            <person name="Nguyen L."/>
            <person name="Jackson L."/>
            <person name="Francisco L."/>
            <person name="Tang L.-Y."/>
            <person name="Pu L.-L."/>
            <person name="Perales L."/>
            <person name="Lorensuhewa L."/>
            <person name="Munidasa M."/>
            <person name="Coyle M."/>
            <person name="Taylor M."/>
            <person name="Puazo M."/>
            <person name="Firestine M."/>
            <person name="Scheel M."/>
            <person name="Javaid M."/>
            <person name="Wang M."/>
            <person name="Li M."/>
            <person name="Tabassum N."/>
            <person name="Saada N."/>
            <person name="Osuji N."/>
            <person name="Aqrawi P."/>
            <person name="Fu Q."/>
            <person name="Thornton R."/>
            <person name="Raj R."/>
            <person name="Goodspeed R."/>
            <person name="Mata R."/>
            <person name="Najjar R."/>
            <person name="Gubbala S."/>
            <person name="Lee S."/>
            <person name="Denson S."/>
            <person name="Patil S."/>
            <person name="Macmil S."/>
            <person name="Qi S."/>
            <person name="Matskevitch T."/>
            <person name="Palculict T."/>
            <person name="Mathew T."/>
            <person name="Vee V."/>
            <person name="Velamala V."/>
            <person name="Korchina V."/>
            <person name="Cai W."/>
            <person name="Liu W."/>
            <person name="Dai W."/>
            <person name="Zou X."/>
            <person name="Zhu Y."/>
            <person name="Zhang Y."/>
            <person name="Wu Y.-Q."/>
            <person name="Xin Y."/>
            <person name="Nazarath L."/>
            <person name="Kovar C."/>
            <person name="Han Y."/>
            <person name="Muzny D."/>
            <person name="Gibbs R."/>
        </authorList>
    </citation>
    <scope>NUCLEOTIDE SEQUENCE [LARGE SCALE GENOMIC DNA]</scope>
    <source>
        <strain evidence="18">Jacobina</strain>
    </source>
</reference>
<name>A0A1B0GL16_LUTLO</name>
<evidence type="ECO:0000256" key="3">
    <source>
        <dbReference type="ARBA" id="ARBA00004240"/>
    </source>
</evidence>
<evidence type="ECO:0000256" key="5">
    <source>
        <dbReference type="ARBA" id="ARBA00022448"/>
    </source>
</evidence>
<dbReference type="CDD" id="cd14942">
    <property type="entry name" value="TRAPPC3_bet3"/>
    <property type="match status" value="1"/>
</dbReference>
<keyword evidence="8 14" id="KW-0805">Transcription regulation</keyword>
<evidence type="ECO:0000256" key="6">
    <source>
        <dbReference type="ARBA" id="ARBA00022824"/>
    </source>
</evidence>
<dbReference type="PRINTS" id="PR00616">
    <property type="entry name" value="CCAATSUBUNTB"/>
</dbReference>
<dbReference type="GO" id="GO:0048193">
    <property type="term" value="P:Golgi vesicle transport"/>
    <property type="evidence" value="ECO:0007669"/>
    <property type="project" value="InterPro"/>
</dbReference>
<keyword evidence="11" id="KW-0010">Activator</keyword>
<evidence type="ECO:0000256" key="7">
    <source>
        <dbReference type="ARBA" id="ARBA00022892"/>
    </source>
</evidence>
<evidence type="ECO:0000256" key="15">
    <source>
        <dbReference type="SAM" id="MobiDB-lite"/>
    </source>
</evidence>
<evidence type="ECO:0000256" key="10">
    <source>
        <dbReference type="ARBA" id="ARBA00023125"/>
    </source>
</evidence>
<evidence type="ECO:0000256" key="8">
    <source>
        <dbReference type="ARBA" id="ARBA00023015"/>
    </source>
</evidence>
<evidence type="ECO:0000256" key="11">
    <source>
        <dbReference type="ARBA" id="ARBA00023159"/>
    </source>
</evidence>
<keyword evidence="18" id="KW-1185">Reference proteome</keyword>
<dbReference type="EMBL" id="AJWK01034054">
    <property type="status" value="NOT_ANNOTATED_CDS"/>
    <property type="molecule type" value="Genomic_DNA"/>
</dbReference>
<evidence type="ECO:0000256" key="1">
    <source>
        <dbReference type="ARBA" id="ARBA00004123"/>
    </source>
</evidence>
<keyword evidence="10 14" id="KW-0238">DNA-binding</keyword>
<dbReference type="Pfam" id="PF04051">
    <property type="entry name" value="TRAPP"/>
    <property type="match status" value="1"/>
</dbReference>
<evidence type="ECO:0000256" key="12">
    <source>
        <dbReference type="ARBA" id="ARBA00023163"/>
    </source>
</evidence>
<dbReference type="GO" id="GO:0030008">
    <property type="term" value="C:TRAPP complex"/>
    <property type="evidence" value="ECO:0007669"/>
    <property type="project" value="InterPro"/>
</dbReference>
<comment type="similarity">
    <text evidence="14">Belongs to the NFYA/HAP2 subunit family.</text>
</comment>
<keyword evidence="13 14" id="KW-0539">Nucleus</keyword>
<dbReference type="VEuPathDB" id="VectorBase:LLONM1_004380"/>
<keyword evidence="7" id="KW-0931">ER-Golgi transport</keyword>
<dbReference type="InterPro" id="IPR001289">
    <property type="entry name" value="NFYA"/>
</dbReference>
<evidence type="ECO:0000256" key="13">
    <source>
        <dbReference type="ARBA" id="ARBA00023242"/>
    </source>
</evidence>
<feature type="region of interest" description="Disordered" evidence="15">
    <location>
        <begin position="395"/>
        <end position="422"/>
    </location>
</feature>
<comment type="similarity">
    <text evidence="4">Belongs to the TRAPP small subunits family. BET3 subfamily.</text>
</comment>
<evidence type="ECO:0000313" key="16">
    <source>
        <dbReference type="EMBL" id="MBC1178132.1"/>
    </source>
</evidence>